<protein>
    <recommendedName>
        <fullName evidence="4">Cell shape-determining protein</fullName>
    </recommendedName>
</protein>
<dbReference type="EMBL" id="JAWRCN010000001">
    <property type="protein sequence ID" value="MDW6018847.1"/>
    <property type="molecule type" value="Genomic_DNA"/>
</dbReference>
<dbReference type="RefSeq" id="WP_146027671.1">
    <property type="nucleotide sequence ID" value="NZ_AP024893.1"/>
</dbReference>
<sequence length="132" mass="14978">MSLITSAKSVKLELCYSYTAQVFAAIVFMVLIWAVIVSPIPLSASAFLFSVFLTRPLSALLPDCLHGSVEIGFDGYLKMNDQTQSFQSVSDLHSFAFLSFHARGKHWLLWRDSCEEATYRQLLVRLKRKQEP</sequence>
<evidence type="ECO:0000256" key="1">
    <source>
        <dbReference type="SAM" id="Phobius"/>
    </source>
</evidence>
<dbReference type="Proteomes" id="UP001272325">
    <property type="component" value="Unassembled WGS sequence"/>
</dbReference>
<keyword evidence="1" id="KW-1133">Transmembrane helix</keyword>
<evidence type="ECO:0000313" key="3">
    <source>
        <dbReference type="Proteomes" id="UP001272325"/>
    </source>
</evidence>
<evidence type="ECO:0008006" key="4">
    <source>
        <dbReference type="Google" id="ProtNLM"/>
    </source>
</evidence>
<comment type="caution">
    <text evidence="2">The sequence shown here is derived from an EMBL/GenBank/DDBJ whole genome shotgun (WGS) entry which is preliminary data.</text>
</comment>
<proteinExistence type="predicted"/>
<keyword evidence="1" id="KW-0472">Membrane</keyword>
<keyword evidence="1" id="KW-0812">Transmembrane</keyword>
<feature type="transmembrane region" description="Helical" evidence="1">
    <location>
        <begin position="20"/>
        <end position="53"/>
    </location>
</feature>
<keyword evidence="3" id="KW-1185">Reference proteome</keyword>
<accession>A0ABU4IJV8</accession>
<reference evidence="2 3" key="1">
    <citation type="submission" date="2023-11" db="EMBL/GenBank/DDBJ databases">
        <title>Plant-associative lifestyle of Vibrio porteresiae and its evolutionary dynamics.</title>
        <authorList>
            <person name="Rameshkumar N."/>
            <person name="Kirti K."/>
        </authorList>
    </citation>
    <scope>NUCLEOTIDE SEQUENCE [LARGE SCALE GENOMIC DNA]</scope>
    <source>
        <strain evidence="2 3">MSSRF60</strain>
    </source>
</reference>
<evidence type="ECO:0000313" key="2">
    <source>
        <dbReference type="EMBL" id="MDW6018847.1"/>
    </source>
</evidence>
<organism evidence="2 3">
    <name type="scientific">Vibrio plantisponsor</name>
    <dbReference type="NCBI Taxonomy" id="664643"/>
    <lineage>
        <taxon>Bacteria</taxon>
        <taxon>Pseudomonadati</taxon>
        <taxon>Pseudomonadota</taxon>
        <taxon>Gammaproteobacteria</taxon>
        <taxon>Vibrionales</taxon>
        <taxon>Vibrionaceae</taxon>
        <taxon>Vibrio</taxon>
    </lineage>
</organism>
<gene>
    <name evidence="2" type="ORF">SBW85_14195</name>
</gene>
<name>A0ABU4IJV8_9VIBR</name>